<feature type="chain" id="PRO_5045232518" description="Peptidase inhibitor family I36" evidence="1">
    <location>
        <begin position="22"/>
        <end position="78"/>
    </location>
</feature>
<evidence type="ECO:0008006" key="4">
    <source>
        <dbReference type="Google" id="ProtNLM"/>
    </source>
</evidence>
<organism evidence="2 3">
    <name type="scientific">Actinocorallia libanotica</name>
    <dbReference type="NCBI Taxonomy" id="46162"/>
    <lineage>
        <taxon>Bacteria</taxon>
        <taxon>Bacillati</taxon>
        <taxon>Actinomycetota</taxon>
        <taxon>Actinomycetes</taxon>
        <taxon>Streptosporangiales</taxon>
        <taxon>Thermomonosporaceae</taxon>
        <taxon>Actinocorallia</taxon>
    </lineage>
</organism>
<gene>
    <name evidence="2" type="ORF">GCM10009550_20260</name>
</gene>
<protein>
    <recommendedName>
        <fullName evidence="4">Peptidase inhibitor family I36</fullName>
    </recommendedName>
</protein>
<keyword evidence="3" id="KW-1185">Reference proteome</keyword>
<evidence type="ECO:0000256" key="1">
    <source>
        <dbReference type="SAM" id="SignalP"/>
    </source>
</evidence>
<name>A0ABN1QQV3_9ACTN</name>
<comment type="caution">
    <text evidence="2">The sequence shown here is derived from an EMBL/GenBank/DDBJ whole genome shotgun (WGS) entry which is preliminary data.</text>
</comment>
<dbReference type="Proteomes" id="UP001500665">
    <property type="component" value="Unassembled WGS sequence"/>
</dbReference>
<keyword evidence="1" id="KW-0732">Signal</keyword>
<dbReference type="EMBL" id="BAAAHH010000006">
    <property type="protein sequence ID" value="GAA0946025.1"/>
    <property type="molecule type" value="Genomic_DNA"/>
</dbReference>
<evidence type="ECO:0000313" key="2">
    <source>
        <dbReference type="EMBL" id="GAA0946025.1"/>
    </source>
</evidence>
<dbReference type="RefSeq" id="WP_344239185.1">
    <property type="nucleotide sequence ID" value="NZ_BAAAHH010000006.1"/>
</dbReference>
<accession>A0ABN1QQV3</accession>
<proteinExistence type="predicted"/>
<reference evidence="2 3" key="1">
    <citation type="journal article" date="2019" name="Int. J. Syst. Evol. Microbiol.">
        <title>The Global Catalogue of Microorganisms (GCM) 10K type strain sequencing project: providing services to taxonomists for standard genome sequencing and annotation.</title>
        <authorList>
            <consortium name="The Broad Institute Genomics Platform"/>
            <consortium name="The Broad Institute Genome Sequencing Center for Infectious Disease"/>
            <person name="Wu L."/>
            <person name="Ma J."/>
        </authorList>
    </citation>
    <scope>NUCLEOTIDE SEQUENCE [LARGE SCALE GENOMIC DNA]</scope>
    <source>
        <strain evidence="2 3">JCM 10696</strain>
    </source>
</reference>
<feature type="signal peptide" evidence="1">
    <location>
        <begin position="1"/>
        <end position="21"/>
    </location>
</feature>
<evidence type="ECO:0000313" key="3">
    <source>
        <dbReference type="Proteomes" id="UP001500665"/>
    </source>
</evidence>
<sequence length="78" mass="8629">MIIKNTFALAVAFLISVAVLAVPSKTEAHDRPHLPSKPCASEDSVNCFWDAGRRGNGKGFSFWVDRHGNVTYLDPRKN</sequence>